<evidence type="ECO:0000313" key="13">
    <source>
        <dbReference type="EMBL" id="KXS10704.1"/>
    </source>
</evidence>
<evidence type="ECO:0000256" key="10">
    <source>
        <dbReference type="SAM" id="Phobius"/>
    </source>
</evidence>
<evidence type="ECO:0000256" key="1">
    <source>
        <dbReference type="ARBA" id="ARBA00004479"/>
    </source>
</evidence>
<evidence type="ECO:0000256" key="2">
    <source>
        <dbReference type="ARBA" id="ARBA00007717"/>
    </source>
</evidence>
<keyword evidence="5 11" id="KW-0732">Signal</keyword>
<dbReference type="OMA" id="ECVYPGV"/>
<evidence type="ECO:0000256" key="7">
    <source>
        <dbReference type="ARBA" id="ARBA00022989"/>
    </source>
</evidence>
<comment type="similarity">
    <text evidence="2">Belongs to the nicastrin family.</text>
</comment>
<dbReference type="Proteomes" id="UP000070544">
    <property type="component" value="Unassembled WGS sequence"/>
</dbReference>
<organism evidence="13 14">
    <name type="scientific">Gonapodya prolifera (strain JEL478)</name>
    <name type="common">Monoblepharis prolifera</name>
    <dbReference type="NCBI Taxonomy" id="1344416"/>
    <lineage>
        <taxon>Eukaryota</taxon>
        <taxon>Fungi</taxon>
        <taxon>Fungi incertae sedis</taxon>
        <taxon>Chytridiomycota</taxon>
        <taxon>Chytridiomycota incertae sedis</taxon>
        <taxon>Monoblepharidomycetes</taxon>
        <taxon>Monoblepharidales</taxon>
        <taxon>Gonapodyaceae</taxon>
        <taxon>Gonapodya</taxon>
    </lineage>
</organism>
<feature type="transmembrane region" description="Helical" evidence="10">
    <location>
        <begin position="651"/>
        <end position="668"/>
    </location>
</feature>
<dbReference type="Gene3D" id="3.40.630.10">
    <property type="entry name" value="Zn peptidases"/>
    <property type="match status" value="1"/>
</dbReference>
<dbReference type="Pfam" id="PF18266">
    <property type="entry name" value="Ncstrn_small"/>
    <property type="match status" value="1"/>
</dbReference>
<feature type="chain" id="PRO_5007295847" description="Nicastrin" evidence="11">
    <location>
        <begin position="42"/>
        <end position="679"/>
    </location>
</feature>
<evidence type="ECO:0000256" key="9">
    <source>
        <dbReference type="ARBA" id="ARBA00023180"/>
    </source>
</evidence>
<evidence type="ECO:0000256" key="3">
    <source>
        <dbReference type="ARBA" id="ARBA00015303"/>
    </source>
</evidence>
<feature type="signal peptide" evidence="11">
    <location>
        <begin position="1"/>
        <end position="41"/>
    </location>
</feature>
<dbReference type="PANTHER" id="PTHR21092">
    <property type="entry name" value="NICASTRIN"/>
    <property type="match status" value="1"/>
</dbReference>
<evidence type="ECO:0000313" key="14">
    <source>
        <dbReference type="Proteomes" id="UP000070544"/>
    </source>
</evidence>
<dbReference type="SUPFAM" id="SSF53187">
    <property type="entry name" value="Zn-dependent exopeptidases"/>
    <property type="match status" value="1"/>
</dbReference>
<protein>
    <recommendedName>
        <fullName evidence="3">Nicastrin</fullName>
    </recommendedName>
</protein>
<dbReference type="Pfam" id="PF05450">
    <property type="entry name" value="Nicastrin"/>
    <property type="match status" value="1"/>
</dbReference>
<evidence type="ECO:0000256" key="11">
    <source>
        <dbReference type="SAM" id="SignalP"/>
    </source>
</evidence>
<keyword evidence="7 10" id="KW-1133">Transmembrane helix</keyword>
<evidence type="ECO:0000256" key="5">
    <source>
        <dbReference type="ARBA" id="ARBA00022729"/>
    </source>
</evidence>
<dbReference type="GO" id="GO:0005886">
    <property type="term" value="C:plasma membrane"/>
    <property type="evidence" value="ECO:0007669"/>
    <property type="project" value="TreeGrafter"/>
</dbReference>
<gene>
    <name evidence="13" type="ORF">M427DRAFT_138976</name>
</gene>
<keyword evidence="6" id="KW-0914">Notch signaling pathway</keyword>
<feature type="domain" description="Nicastrin small lobe" evidence="12">
    <location>
        <begin position="56"/>
        <end position="211"/>
    </location>
</feature>
<keyword evidence="8 10" id="KW-0472">Membrane</keyword>
<keyword evidence="14" id="KW-1185">Reference proteome</keyword>
<evidence type="ECO:0000256" key="6">
    <source>
        <dbReference type="ARBA" id="ARBA00022976"/>
    </source>
</evidence>
<sequence length="679" mass="72951">MLPLHSHRSHGHWRPSSPSFPSFLLLLLLVFLVRAPHPAFADLLDTTVYQALDLAPCTRLLNASGVIGCQNFGASGVLYAIDTSDDLASFVAGTQKDSYVAVVPMAMLTTSTIQTLRNTGKLSAIVVTPGTLLPSSSSPFTPLATSGFEWNPNGTSLSFQSFDIPIYAAWPTSNASQVNIDAINEAVAYNRDKGYNGYPMYSADFDGLMYAQRDSDTCLRRGTCDPVGSVSIWSSHSRLITPSDTKPILLVAAALDAASFFHDLATGLDTHVAGLVAVMAVAEAMARSPTSPTTFAKHILYTTFAAEAWSRAGSERFARDLRTFTCVKDKDAACPLVNQACGRPCVANTEFRNVSWGNIESILELSQILGPLYPTSPPSNLTFYTHSSSATSSLASRLAAASADALVRIVPAQGSNGLPPSSSGAFARNGVPAVVVVEHSGAFTNSYYNSELDGYPYTTFNASLYTPTVCSVASSTAKTLWRLAQNLDANATLPTGWDVNCTVVRDWLDCFVRNFSCPLVTGIPFSVSGATHVSHYSGVWNYYNPNPIAYVVSNWLTSTLAHTKGPAGGCNASSPCSANGNPSGTSCIYNQCVAATVKYHYAYGTGLEYDFDKGYFTVVDPAQGTWTESRWYSTRFRIFMATSRTIQGVEVAVGLALTLASGAGMWWTRRWVNEKMKQA</sequence>
<dbReference type="InterPro" id="IPR008710">
    <property type="entry name" value="Nicastrin"/>
</dbReference>
<keyword evidence="9" id="KW-0325">Glycoprotein</keyword>
<dbReference type="PANTHER" id="PTHR21092:SF0">
    <property type="entry name" value="NICASTRIN"/>
    <property type="match status" value="1"/>
</dbReference>
<dbReference type="OrthoDB" id="10265862at2759"/>
<dbReference type="AlphaFoldDB" id="A0A139A1T9"/>
<dbReference type="InterPro" id="IPR041084">
    <property type="entry name" value="Ncstrn_small"/>
</dbReference>
<dbReference type="STRING" id="1344416.A0A139A1T9"/>
<keyword evidence="4 10" id="KW-0812">Transmembrane</keyword>
<evidence type="ECO:0000259" key="12">
    <source>
        <dbReference type="Pfam" id="PF18266"/>
    </source>
</evidence>
<evidence type="ECO:0000256" key="4">
    <source>
        <dbReference type="ARBA" id="ARBA00022692"/>
    </source>
</evidence>
<proteinExistence type="inferred from homology"/>
<reference evidence="13 14" key="1">
    <citation type="journal article" date="2015" name="Genome Biol. Evol.">
        <title>Phylogenomic analyses indicate that early fungi evolved digesting cell walls of algal ancestors of land plants.</title>
        <authorList>
            <person name="Chang Y."/>
            <person name="Wang S."/>
            <person name="Sekimoto S."/>
            <person name="Aerts A.L."/>
            <person name="Choi C."/>
            <person name="Clum A."/>
            <person name="LaButti K.M."/>
            <person name="Lindquist E.A."/>
            <person name="Yee Ngan C."/>
            <person name="Ohm R.A."/>
            <person name="Salamov A.A."/>
            <person name="Grigoriev I.V."/>
            <person name="Spatafora J.W."/>
            <person name="Berbee M.L."/>
        </authorList>
    </citation>
    <scope>NUCLEOTIDE SEQUENCE [LARGE SCALE GENOMIC DNA]</scope>
    <source>
        <strain evidence="13 14">JEL478</strain>
    </source>
</reference>
<comment type="subcellular location">
    <subcellularLocation>
        <location evidence="1">Membrane</location>
        <topology evidence="1">Single-pass type I membrane protein</topology>
    </subcellularLocation>
</comment>
<evidence type="ECO:0000256" key="8">
    <source>
        <dbReference type="ARBA" id="ARBA00023136"/>
    </source>
</evidence>
<accession>A0A139A1T9</accession>
<dbReference type="GO" id="GO:0016485">
    <property type="term" value="P:protein processing"/>
    <property type="evidence" value="ECO:0007669"/>
    <property type="project" value="InterPro"/>
</dbReference>
<name>A0A139A1T9_GONPJ</name>
<dbReference type="EMBL" id="KQ965816">
    <property type="protein sequence ID" value="KXS10704.1"/>
    <property type="molecule type" value="Genomic_DNA"/>
</dbReference>